<organism evidence="2 3">
    <name type="scientific">Trypanosoma rangeli SC58</name>
    <dbReference type="NCBI Taxonomy" id="429131"/>
    <lineage>
        <taxon>Eukaryota</taxon>
        <taxon>Discoba</taxon>
        <taxon>Euglenozoa</taxon>
        <taxon>Kinetoplastea</taxon>
        <taxon>Metakinetoplastina</taxon>
        <taxon>Trypanosomatida</taxon>
        <taxon>Trypanosomatidae</taxon>
        <taxon>Trypanosoma</taxon>
        <taxon>Herpetosoma</taxon>
    </lineage>
</organism>
<name>A0A061ISK7_TRYRA</name>
<evidence type="ECO:0000256" key="1">
    <source>
        <dbReference type="SAM" id="MobiDB-lite"/>
    </source>
</evidence>
<reference evidence="2 3" key="1">
    <citation type="submission" date="2013-07" db="EMBL/GenBank/DDBJ databases">
        <authorList>
            <person name="Stoco P.H."/>
            <person name="Wagner G."/>
            <person name="Gerber A."/>
            <person name="Zaha A."/>
            <person name="Thompson C."/>
            <person name="Bartholomeu D.C."/>
            <person name="Luckemeyer D.D."/>
            <person name="Bahia D."/>
            <person name="Loreto E."/>
            <person name="Prestes E.B."/>
            <person name="Lima F.M."/>
            <person name="Rodrigues-Luiz G."/>
            <person name="Vallejo G.A."/>
            <person name="Filho J.F."/>
            <person name="Monteiro K.M."/>
            <person name="Tyler K.M."/>
            <person name="de Almeida L.G."/>
            <person name="Ortiz M.F."/>
            <person name="Siervo M.A."/>
            <person name="de Moraes M.H."/>
            <person name="Cunha O.L."/>
            <person name="Mendonca-Neto R."/>
            <person name="Silva R."/>
            <person name="Teixeira S.M."/>
            <person name="Murta S.M."/>
            <person name="Sincero T.C."/>
            <person name="Mendes T.A."/>
            <person name="Urmenyi T.P."/>
            <person name="Silva V.G."/>
            <person name="da Rocha W.D."/>
            <person name="Andersson B."/>
            <person name="Romanha A.J."/>
            <person name="Steindel M."/>
            <person name="de Vasconcelos A.T."/>
            <person name="Grisard E.C."/>
        </authorList>
    </citation>
    <scope>NUCLEOTIDE SEQUENCE [LARGE SCALE GENOMIC DNA]</scope>
    <source>
        <strain evidence="2 3">SC58</strain>
    </source>
</reference>
<dbReference type="VEuPathDB" id="TriTrypDB:TRSC58_07569"/>
<sequence length="104" mass="12354">MRKKADSCLPFSPFVFTFLLRPPQHTPNSVKEEIRKRREALYTRIQAYHRGTVGKQTHEAEEQKQKQKHTQKKLLPQPIHHPRAQRHTDSQDRHKEKGNLNDNV</sequence>
<feature type="compositionally biased region" description="Basic and acidic residues" evidence="1">
    <location>
        <begin position="56"/>
        <end position="65"/>
    </location>
</feature>
<dbReference type="PROSITE" id="PS50096">
    <property type="entry name" value="IQ"/>
    <property type="match status" value="1"/>
</dbReference>
<keyword evidence="3" id="KW-1185">Reference proteome</keyword>
<dbReference type="AlphaFoldDB" id="A0A061ISK7"/>
<evidence type="ECO:0000313" key="3">
    <source>
        <dbReference type="Proteomes" id="UP000031737"/>
    </source>
</evidence>
<dbReference type="Proteomes" id="UP000031737">
    <property type="component" value="Unassembled WGS sequence"/>
</dbReference>
<accession>A0A061ISK7</accession>
<proteinExistence type="predicted"/>
<gene>
    <name evidence="2" type="ORF">TRSC58_07569</name>
</gene>
<protein>
    <submittedName>
        <fullName evidence="2">Uncharacterized protein</fullName>
    </submittedName>
</protein>
<feature type="compositionally biased region" description="Basic and acidic residues" evidence="1">
    <location>
        <begin position="86"/>
        <end position="104"/>
    </location>
</feature>
<comment type="caution">
    <text evidence="2">The sequence shown here is derived from an EMBL/GenBank/DDBJ whole genome shotgun (WGS) entry which is preliminary data.</text>
</comment>
<dbReference type="EMBL" id="AUPL01008157">
    <property type="protein sequence ID" value="ESL04885.1"/>
    <property type="molecule type" value="Genomic_DNA"/>
</dbReference>
<feature type="region of interest" description="Disordered" evidence="1">
    <location>
        <begin position="46"/>
        <end position="104"/>
    </location>
</feature>
<evidence type="ECO:0000313" key="2">
    <source>
        <dbReference type="EMBL" id="ESL04885.1"/>
    </source>
</evidence>